<gene>
    <name evidence="1" type="ORF">ACFP56_05055</name>
</gene>
<comment type="caution">
    <text evidence="1">The sequence shown here is derived from an EMBL/GenBank/DDBJ whole genome shotgun (WGS) entry which is preliminary data.</text>
</comment>
<dbReference type="Gene3D" id="1.10.150.20">
    <property type="entry name" value="5' to 3' exonuclease, C-terminal subdomain"/>
    <property type="match status" value="1"/>
</dbReference>
<reference evidence="2" key="1">
    <citation type="journal article" date="2019" name="Int. J. Syst. Evol. Microbiol.">
        <title>The Global Catalogue of Microorganisms (GCM) 10K type strain sequencing project: providing services to taxonomists for standard genome sequencing and annotation.</title>
        <authorList>
            <consortium name="The Broad Institute Genomics Platform"/>
            <consortium name="The Broad Institute Genome Sequencing Center for Infectious Disease"/>
            <person name="Wu L."/>
            <person name="Ma J."/>
        </authorList>
    </citation>
    <scope>NUCLEOTIDE SEQUENCE [LARGE SCALE GENOMIC DNA]</scope>
    <source>
        <strain evidence="2">PCU 280</strain>
    </source>
</reference>
<evidence type="ECO:0000313" key="2">
    <source>
        <dbReference type="Proteomes" id="UP001596233"/>
    </source>
</evidence>
<proteinExistence type="predicted"/>
<evidence type="ECO:0000313" key="1">
    <source>
        <dbReference type="EMBL" id="MFC6331983.1"/>
    </source>
</evidence>
<dbReference type="RefSeq" id="WP_379231865.1">
    <property type="nucleotide sequence ID" value="NZ_JBHSTE010000002.1"/>
</dbReference>
<keyword evidence="2" id="KW-1185">Reference proteome</keyword>
<protein>
    <submittedName>
        <fullName evidence="1">RNA polymerase alpha subunit C-terminal domain-containing protein</fullName>
    </submittedName>
</protein>
<name>A0ABW1V1Z6_9BACL</name>
<dbReference type="SUPFAM" id="SSF47789">
    <property type="entry name" value="C-terminal domain of RNA polymerase alpha subunit"/>
    <property type="match status" value="1"/>
</dbReference>
<dbReference type="NCBIfam" id="NF005841">
    <property type="entry name" value="PRK07758.1"/>
    <property type="match status" value="1"/>
</dbReference>
<sequence length="102" mass="11723">MARENKMRICSNGHKYYKSSDCPNCPKCEQEKKPDIGFLSRLSNPARHALEHKGITTLHKLSTFTEREILQLHGMGPRSMPILKEALQSQDLAFKPEEKSKR</sequence>
<dbReference type="EMBL" id="JBHSTE010000002">
    <property type="protein sequence ID" value="MFC6331983.1"/>
    <property type="molecule type" value="Genomic_DNA"/>
</dbReference>
<accession>A0ABW1V1Z6</accession>
<organism evidence="1 2">
    <name type="scientific">Paenibacillus septentrionalis</name>
    <dbReference type="NCBI Taxonomy" id="429342"/>
    <lineage>
        <taxon>Bacteria</taxon>
        <taxon>Bacillati</taxon>
        <taxon>Bacillota</taxon>
        <taxon>Bacilli</taxon>
        <taxon>Bacillales</taxon>
        <taxon>Paenibacillaceae</taxon>
        <taxon>Paenibacillus</taxon>
    </lineage>
</organism>
<dbReference type="Proteomes" id="UP001596233">
    <property type="component" value="Unassembled WGS sequence"/>
</dbReference>